<dbReference type="EMBL" id="KC246859">
    <property type="protein sequence ID" value="AHF25942.1"/>
    <property type="molecule type" value="Genomic_DNA"/>
</dbReference>
<name>W0FSQ6_9BACT</name>
<organism evidence="1">
    <name type="scientific">uncultured bacterium Contigcl_1542</name>
    <dbReference type="NCBI Taxonomy" id="1393651"/>
    <lineage>
        <taxon>Bacteria</taxon>
        <taxon>environmental samples</taxon>
    </lineage>
</organism>
<proteinExistence type="predicted"/>
<dbReference type="AlphaFoldDB" id="W0FSQ6"/>
<accession>W0FSQ6</accession>
<sequence length="69" mass="7906">MLFKKNKDWCLRANLISSKFHFAGVAKPAFYMKGSGRLVNMKSDSHLRQNHFCSSVSKIDGFRHVDMEG</sequence>
<evidence type="ECO:0000313" key="1">
    <source>
        <dbReference type="EMBL" id="AHF25942.1"/>
    </source>
</evidence>
<protein>
    <submittedName>
        <fullName evidence="1">Uncharacterized protein</fullName>
    </submittedName>
</protein>
<reference evidence="1" key="1">
    <citation type="journal article" date="2013" name="PLoS ONE">
        <title>Metagenomic insights into the carbohydrate-active enzymes carried by the microorganisms adhering to solid digesta in the rumen of cows.</title>
        <authorList>
            <person name="Wang L."/>
            <person name="Hatem A."/>
            <person name="Catalyurek U.V."/>
            <person name="Morrison M."/>
            <person name="Yu Z."/>
        </authorList>
    </citation>
    <scope>NUCLEOTIDE SEQUENCE</scope>
</reference>